<dbReference type="InterPro" id="IPR009057">
    <property type="entry name" value="Homeodomain-like_sf"/>
</dbReference>
<evidence type="ECO:0000256" key="3">
    <source>
        <dbReference type="ARBA" id="ARBA00023163"/>
    </source>
</evidence>
<name>K2QK06_MACPH</name>
<dbReference type="InParanoid" id="K2QK06"/>
<evidence type="ECO:0008006" key="10">
    <source>
        <dbReference type="Google" id="ProtNLM"/>
    </source>
</evidence>
<dbReference type="EMBL" id="AHHD01000526">
    <property type="protein sequence ID" value="EKG10161.1"/>
    <property type="molecule type" value="Genomic_DNA"/>
</dbReference>
<dbReference type="PROSITE" id="PS50090">
    <property type="entry name" value="MYB_LIKE"/>
    <property type="match status" value="3"/>
</dbReference>
<dbReference type="PROSITE" id="PS51294">
    <property type="entry name" value="HTH_MYB"/>
    <property type="match status" value="2"/>
</dbReference>
<dbReference type="SMART" id="SM00717">
    <property type="entry name" value="SANT"/>
    <property type="match status" value="3"/>
</dbReference>
<dbReference type="OrthoDB" id="2143914at2759"/>
<dbReference type="InterPro" id="IPR001005">
    <property type="entry name" value="SANT/Myb"/>
</dbReference>
<dbReference type="GO" id="GO:0000978">
    <property type="term" value="F:RNA polymerase II cis-regulatory region sequence-specific DNA binding"/>
    <property type="evidence" value="ECO:0007669"/>
    <property type="project" value="TreeGrafter"/>
</dbReference>
<dbReference type="PANTHER" id="PTHR46621">
    <property type="entry name" value="SNRNA-ACTIVATING PROTEIN COMPLEX SUBUNIT 4"/>
    <property type="match status" value="1"/>
</dbReference>
<evidence type="ECO:0000256" key="5">
    <source>
        <dbReference type="SAM" id="MobiDB-lite"/>
    </source>
</evidence>
<evidence type="ECO:0000256" key="2">
    <source>
        <dbReference type="ARBA" id="ARBA00023125"/>
    </source>
</evidence>
<dbReference type="GO" id="GO:0019185">
    <property type="term" value="C:snRNA-activating protein complex"/>
    <property type="evidence" value="ECO:0007669"/>
    <property type="project" value="TreeGrafter"/>
</dbReference>
<protein>
    <recommendedName>
        <fullName evidence="10">SANT domain DNA binding protein</fullName>
    </recommendedName>
</protein>
<feature type="compositionally biased region" description="Basic and acidic residues" evidence="5">
    <location>
        <begin position="1"/>
        <end position="10"/>
    </location>
</feature>
<dbReference type="PANTHER" id="PTHR46621:SF1">
    <property type="entry name" value="SNRNA-ACTIVATING PROTEIN COMPLEX SUBUNIT 4"/>
    <property type="match status" value="1"/>
</dbReference>
<feature type="compositionally biased region" description="Basic and acidic residues" evidence="5">
    <location>
        <begin position="157"/>
        <end position="174"/>
    </location>
</feature>
<proteinExistence type="predicted"/>
<dbReference type="InterPro" id="IPR051575">
    <property type="entry name" value="Myb-like_DNA-bd"/>
</dbReference>
<evidence type="ECO:0000313" key="9">
    <source>
        <dbReference type="Proteomes" id="UP000007129"/>
    </source>
</evidence>
<keyword evidence="1" id="KW-0805">Transcription regulation</keyword>
<dbReference type="Proteomes" id="UP000007129">
    <property type="component" value="Unassembled WGS sequence"/>
</dbReference>
<feature type="domain" description="Myb-like" evidence="6">
    <location>
        <begin position="10"/>
        <end position="65"/>
    </location>
</feature>
<feature type="domain" description="HTH myb-type" evidence="7">
    <location>
        <begin position="65"/>
        <end position="119"/>
    </location>
</feature>
<reference evidence="8 9" key="1">
    <citation type="journal article" date="2012" name="BMC Genomics">
        <title>Tools to kill: Genome of one of the most destructive plant pathogenic fungi Macrophomina phaseolina.</title>
        <authorList>
            <person name="Islam M.S."/>
            <person name="Haque M.S."/>
            <person name="Islam M.M."/>
            <person name="Emdad E.M."/>
            <person name="Halim A."/>
            <person name="Hossen Q.M.M."/>
            <person name="Hossain M.Z."/>
            <person name="Ahmed B."/>
            <person name="Rahim S."/>
            <person name="Rahman M.S."/>
            <person name="Alam M.M."/>
            <person name="Hou S."/>
            <person name="Wan X."/>
            <person name="Saito J.A."/>
            <person name="Alam M."/>
        </authorList>
    </citation>
    <scope>NUCLEOTIDE SEQUENCE [LARGE SCALE GENOMIC DNA]</scope>
    <source>
        <strain evidence="8 9">MS6</strain>
    </source>
</reference>
<evidence type="ECO:0000313" key="8">
    <source>
        <dbReference type="EMBL" id="EKG10161.1"/>
    </source>
</evidence>
<feature type="domain" description="Myb-like" evidence="6">
    <location>
        <begin position="116"/>
        <end position="162"/>
    </location>
</feature>
<dbReference type="eggNOG" id="KOG0048">
    <property type="taxonomic scope" value="Eukaryota"/>
</dbReference>
<evidence type="ECO:0000256" key="1">
    <source>
        <dbReference type="ARBA" id="ARBA00023015"/>
    </source>
</evidence>
<feature type="region of interest" description="Disordered" evidence="5">
    <location>
        <begin position="1"/>
        <end position="24"/>
    </location>
</feature>
<dbReference type="HOGENOM" id="CLU_028567_26_0_1"/>
<feature type="domain" description="Myb-like" evidence="6">
    <location>
        <begin position="70"/>
        <end position="115"/>
    </location>
</feature>
<gene>
    <name evidence="8" type="ORF">MPH_12761</name>
</gene>
<dbReference type="GO" id="GO:0042795">
    <property type="term" value="P:snRNA transcription by RNA polymerase II"/>
    <property type="evidence" value="ECO:0007669"/>
    <property type="project" value="TreeGrafter"/>
</dbReference>
<evidence type="ECO:0000259" key="7">
    <source>
        <dbReference type="PROSITE" id="PS51294"/>
    </source>
</evidence>
<dbReference type="STRING" id="1126212.K2QK06"/>
<dbReference type="Pfam" id="PF13921">
    <property type="entry name" value="Myb_DNA-bind_6"/>
    <property type="match status" value="1"/>
</dbReference>
<sequence>MQATLQRDDSTPPARRKWTKQEDEQLSIAVDLQSRSGQSSNWKAVAEHIPGRTNKDCRKRWIKIKTSTTKGTWDPTEDARLRNAVGKHGFRWVEVARDVGTRNSDQCAKRWNYAVDPSIDRSVWKPVEDAALIFAVSKYGPAWRVISEEYFPRRATTDIKNRRQAEGPHFDKKTIQAPNKPISRDPY</sequence>
<dbReference type="VEuPathDB" id="FungiDB:MPH_12761"/>
<comment type="caution">
    <text evidence="8">The sequence shown here is derived from an EMBL/GenBank/DDBJ whole genome shotgun (WGS) entry which is preliminary data.</text>
</comment>
<feature type="domain" description="HTH myb-type" evidence="7">
    <location>
        <begin position="15"/>
        <end position="63"/>
    </location>
</feature>
<evidence type="ECO:0000259" key="6">
    <source>
        <dbReference type="PROSITE" id="PS50090"/>
    </source>
</evidence>
<dbReference type="CDD" id="cd00167">
    <property type="entry name" value="SANT"/>
    <property type="match status" value="2"/>
</dbReference>
<organism evidence="8 9">
    <name type="scientific">Macrophomina phaseolina (strain MS6)</name>
    <name type="common">Charcoal rot fungus</name>
    <dbReference type="NCBI Taxonomy" id="1126212"/>
    <lineage>
        <taxon>Eukaryota</taxon>
        <taxon>Fungi</taxon>
        <taxon>Dikarya</taxon>
        <taxon>Ascomycota</taxon>
        <taxon>Pezizomycotina</taxon>
        <taxon>Dothideomycetes</taxon>
        <taxon>Dothideomycetes incertae sedis</taxon>
        <taxon>Botryosphaeriales</taxon>
        <taxon>Botryosphaeriaceae</taxon>
        <taxon>Macrophomina</taxon>
    </lineage>
</organism>
<dbReference type="Pfam" id="PF00249">
    <property type="entry name" value="Myb_DNA-binding"/>
    <property type="match status" value="1"/>
</dbReference>
<accession>K2QK06</accession>
<dbReference type="AlphaFoldDB" id="K2QK06"/>
<dbReference type="InterPro" id="IPR017930">
    <property type="entry name" value="Myb_dom"/>
</dbReference>
<keyword evidence="3" id="KW-0804">Transcription</keyword>
<dbReference type="Gene3D" id="1.10.10.60">
    <property type="entry name" value="Homeodomain-like"/>
    <property type="match status" value="3"/>
</dbReference>
<keyword evidence="2" id="KW-0238">DNA-binding</keyword>
<dbReference type="GO" id="GO:0001006">
    <property type="term" value="F:RNA polymerase III type 3 promoter sequence-specific DNA binding"/>
    <property type="evidence" value="ECO:0007669"/>
    <property type="project" value="TreeGrafter"/>
</dbReference>
<keyword evidence="4" id="KW-0539">Nucleus</keyword>
<dbReference type="GO" id="GO:0042796">
    <property type="term" value="P:snRNA transcription by RNA polymerase III"/>
    <property type="evidence" value="ECO:0007669"/>
    <property type="project" value="TreeGrafter"/>
</dbReference>
<feature type="region of interest" description="Disordered" evidence="5">
    <location>
        <begin position="157"/>
        <end position="187"/>
    </location>
</feature>
<dbReference type="SUPFAM" id="SSF46689">
    <property type="entry name" value="Homeodomain-like"/>
    <property type="match status" value="2"/>
</dbReference>
<evidence type="ECO:0000256" key="4">
    <source>
        <dbReference type="ARBA" id="ARBA00023242"/>
    </source>
</evidence>